<dbReference type="Gene3D" id="2.40.30.10">
    <property type="entry name" value="Translation factors"/>
    <property type="match status" value="1"/>
</dbReference>
<dbReference type="InterPro" id="IPR013842">
    <property type="entry name" value="LepA_CTD"/>
</dbReference>
<dbReference type="EC" id="3.6.5.n1" evidence="11 12"/>
<dbReference type="EMBL" id="PHFL01000039">
    <property type="protein sequence ID" value="RFM24364.1"/>
    <property type="molecule type" value="Genomic_DNA"/>
</dbReference>
<dbReference type="CDD" id="cd16260">
    <property type="entry name" value="EF4_III"/>
    <property type="match status" value="1"/>
</dbReference>
<dbReference type="CDD" id="cd03699">
    <property type="entry name" value="EF4_II"/>
    <property type="match status" value="1"/>
</dbReference>
<evidence type="ECO:0000256" key="3">
    <source>
        <dbReference type="ARBA" id="ARBA00022741"/>
    </source>
</evidence>
<dbReference type="GO" id="GO:0005525">
    <property type="term" value="F:GTP binding"/>
    <property type="evidence" value="ECO:0007669"/>
    <property type="project" value="UniProtKB-UniRule"/>
</dbReference>
<dbReference type="NCBIfam" id="TIGR01393">
    <property type="entry name" value="lepA"/>
    <property type="match status" value="1"/>
</dbReference>
<evidence type="ECO:0000256" key="10">
    <source>
        <dbReference type="ARBA" id="ARBA00061052"/>
    </source>
</evidence>
<dbReference type="CDD" id="cd01890">
    <property type="entry name" value="LepA"/>
    <property type="match status" value="1"/>
</dbReference>
<dbReference type="GO" id="GO:0003746">
    <property type="term" value="F:translation elongation factor activity"/>
    <property type="evidence" value="ECO:0007669"/>
    <property type="project" value="UniProtKB-UniRule"/>
</dbReference>
<dbReference type="InterPro" id="IPR000795">
    <property type="entry name" value="T_Tr_GTP-bd_dom"/>
</dbReference>
<dbReference type="CDD" id="cd03709">
    <property type="entry name" value="lepA_C"/>
    <property type="match status" value="1"/>
</dbReference>
<dbReference type="SUPFAM" id="SSF54980">
    <property type="entry name" value="EF-G C-terminal domain-like"/>
    <property type="match status" value="2"/>
</dbReference>
<dbReference type="InterPro" id="IPR004161">
    <property type="entry name" value="EFTu-like_2"/>
</dbReference>
<dbReference type="FunFam" id="3.30.70.2570:FF:000001">
    <property type="entry name" value="Translation factor GUF1, mitochondrial"/>
    <property type="match status" value="1"/>
</dbReference>
<dbReference type="PANTHER" id="PTHR43512">
    <property type="entry name" value="TRANSLATION FACTOR GUF1-RELATED"/>
    <property type="match status" value="1"/>
</dbReference>
<evidence type="ECO:0000313" key="15">
    <source>
        <dbReference type="Proteomes" id="UP000266389"/>
    </source>
</evidence>
<dbReference type="GO" id="GO:0045727">
    <property type="term" value="P:positive regulation of translation"/>
    <property type="evidence" value="ECO:0007669"/>
    <property type="project" value="UniProtKB-UniRule"/>
</dbReference>
<dbReference type="Pfam" id="PF03144">
    <property type="entry name" value="GTP_EFTU_D2"/>
    <property type="match status" value="1"/>
</dbReference>
<dbReference type="NCBIfam" id="TIGR00231">
    <property type="entry name" value="small_GTP"/>
    <property type="match status" value="1"/>
</dbReference>
<dbReference type="Pfam" id="PF06421">
    <property type="entry name" value="LepA_C"/>
    <property type="match status" value="1"/>
</dbReference>
<dbReference type="InterPro" id="IPR035654">
    <property type="entry name" value="LepA_IV"/>
</dbReference>
<organism evidence="14 15">
    <name type="scientific">Candidatus Thermochlorobacter aerophilus</name>
    <dbReference type="NCBI Taxonomy" id="1868324"/>
    <lineage>
        <taxon>Bacteria</taxon>
        <taxon>Pseudomonadati</taxon>
        <taxon>Chlorobiota</taxon>
        <taxon>Chlorobiia</taxon>
        <taxon>Chlorobiales</taxon>
        <taxon>Candidatus Thermochlorobacteriaceae</taxon>
        <taxon>Candidatus Thermochlorobacter</taxon>
    </lineage>
</organism>
<dbReference type="Gene3D" id="3.30.70.870">
    <property type="entry name" value="Elongation Factor G (Translational Gtpase), domain 3"/>
    <property type="match status" value="1"/>
</dbReference>
<evidence type="ECO:0000256" key="7">
    <source>
        <dbReference type="ARBA" id="ARBA00023136"/>
    </source>
</evidence>
<dbReference type="FunFam" id="3.30.70.870:FF:000004">
    <property type="entry name" value="Translation factor GUF1, mitochondrial"/>
    <property type="match status" value="1"/>
</dbReference>
<keyword evidence="7 12" id="KW-0472">Membrane</keyword>
<evidence type="ECO:0000256" key="2">
    <source>
        <dbReference type="ARBA" id="ARBA00022475"/>
    </source>
</evidence>
<comment type="similarity">
    <text evidence="10">Belongs to the GTP-binding elongation factor family. LepA subfamily.</text>
</comment>
<accession>A0A395M371</accession>
<feature type="binding site" evidence="12">
    <location>
        <begin position="30"/>
        <end position="35"/>
    </location>
    <ligand>
        <name>GTP</name>
        <dbReference type="ChEBI" id="CHEBI:37565"/>
    </ligand>
</feature>
<evidence type="ECO:0000259" key="13">
    <source>
        <dbReference type="PROSITE" id="PS51722"/>
    </source>
</evidence>
<dbReference type="InterPro" id="IPR000640">
    <property type="entry name" value="EFG_V-like"/>
</dbReference>
<dbReference type="FunFam" id="3.30.70.240:FF:000007">
    <property type="entry name" value="Translation factor GUF1, mitochondrial"/>
    <property type="match status" value="1"/>
</dbReference>
<dbReference type="PROSITE" id="PS51722">
    <property type="entry name" value="G_TR_2"/>
    <property type="match status" value="1"/>
</dbReference>
<proteinExistence type="inferred from homology"/>
<dbReference type="AlphaFoldDB" id="A0A395M371"/>
<evidence type="ECO:0000256" key="11">
    <source>
        <dbReference type="ARBA" id="ARBA00066744"/>
    </source>
</evidence>
<dbReference type="InterPro" id="IPR035647">
    <property type="entry name" value="EFG_III/V"/>
</dbReference>
<comment type="catalytic activity">
    <reaction evidence="8 12">
        <text>GTP + H2O = GDP + phosphate + H(+)</text>
        <dbReference type="Rhea" id="RHEA:19669"/>
        <dbReference type="ChEBI" id="CHEBI:15377"/>
        <dbReference type="ChEBI" id="CHEBI:15378"/>
        <dbReference type="ChEBI" id="CHEBI:37565"/>
        <dbReference type="ChEBI" id="CHEBI:43474"/>
        <dbReference type="ChEBI" id="CHEBI:58189"/>
        <dbReference type="EC" id="3.6.5.n1"/>
    </reaction>
</comment>
<evidence type="ECO:0000256" key="1">
    <source>
        <dbReference type="ARBA" id="ARBA00005454"/>
    </source>
</evidence>
<dbReference type="InterPro" id="IPR038363">
    <property type="entry name" value="LepA_C_sf"/>
</dbReference>
<dbReference type="Gene3D" id="3.30.70.240">
    <property type="match status" value="1"/>
</dbReference>
<evidence type="ECO:0000256" key="5">
    <source>
        <dbReference type="ARBA" id="ARBA00022917"/>
    </source>
</evidence>
<keyword evidence="14" id="KW-0251">Elongation factor</keyword>
<evidence type="ECO:0000256" key="6">
    <source>
        <dbReference type="ARBA" id="ARBA00023134"/>
    </source>
</evidence>
<evidence type="ECO:0000256" key="9">
    <source>
        <dbReference type="ARBA" id="ARBA00057626"/>
    </source>
</evidence>
<dbReference type="InterPro" id="IPR027417">
    <property type="entry name" value="P-loop_NTPase"/>
</dbReference>
<gene>
    <name evidence="12" type="primary">lepA</name>
    <name evidence="14" type="ORF">D0433_05060</name>
</gene>
<dbReference type="Gene3D" id="3.40.50.300">
    <property type="entry name" value="P-loop containing nucleotide triphosphate hydrolases"/>
    <property type="match status" value="1"/>
</dbReference>
<dbReference type="Pfam" id="PF00009">
    <property type="entry name" value="GTP_EFTU"/>
    <property type="match status" value="1"/>
</dbReference>
<comment type="similarity">
    <text evidence="1 12">Belongs to the TRAFAC class translation factor GTPase superfamily. Classic translation factor GTPase family. LepA subfamily.</text>
</comment>
<evidence type="ECO:0000313" key="14">
    <source>
        <dbReference type="EMBL" id="RFM24364.1"/>
    </source>
</evidence>
<dbReference type="InterPro" id="IPR006297">
    <property type="entry name" value="EF-4"/>
</dbReference>
<comment type="function">
    <text evidence="9 12">Required for accurate and efficient protein synthesis under certain stress conditions. May act as a fidelity factor of the translation reaction, by catalyzing a one-codon backward translocation of tRNAs on improperly translocated ribosomes. Back-translocation proceeds from a post-translocation (POST) complex to a pre-translocation (PRE) complex, thus giving elongation factor G a second chance to translocate the tRNAs correctly. Binds to ribosomes in a GTP-dependent manner.</text>
</comment>
<feature type="domain" description="Tr-type G" evidence="13">
    <location>
        <begin position="18"/>
        <end position="200"/>
    </location>
</feature>
<keyword evidence="3 12" id="KW-0547">Nucleotide-binding</keyword>
<keyword evidence="5 12" id="KW-0648">Protein biosynthesis</keyword>
<dbReference type="FunFam" id="2.40.30.10:FF:000015">
    <property type="entry name" value="Translation factor GUF1, mitochondrial"/>
    <property type="match status" value="1"/>
</dbReference>
<evidence type="ECO:0000256" key="8">
    <source>
        <dbReference type="ARBA" id="ARBA00050293"/>
    </source>
</evidence>
<sequence length="614" mass="68645">MSAVQSLAYLPKVGLSQDKIRNFCIIAHIDHGKSTLADRLLEMTGTISKREMMDQVLDDMELERERGITIKSHAIQMHYKAKNGETYTLNLIDTPGHVDFTYEVSRSLAACEGALLVVDAAQGVEAQTIANLYLAIDAGLEIIPVINKIDLPSADIPKVKAQLRDLIGAKDEEIILASAKEGIGIEEILEAVVNRIPAPRSDANKPLRALIFDSVFDDYRGAIAYIRIVDGVLRKGDKVRFFASGKTYTAEEIGVLGLKRQPTDILETGNVGYLICSIKDVKDTKVGDTVTTVDNPASEPLAGYKEVKPMVFSGIYPVNSEDFEELRESLDKLSLNDSSLVYVPESSVALGFGFRCGFLGLLHMEIVQERLEREYGMNIITTVPNVEYIVYTTNNEKILVDNPAKMPDASRIERIEEPYIRAQIITATEYIGNIMKLAMERRGEHKDTQYLDATRADLKFEFPLSEIIFDFYDKLKSVSKGYASMDYEPIGYRESDLVKLDILLNGEPVDALSMIVHRSRSYEWGKKLCAKLKELIPRQMFEVAIQAAIGSRVIARETISALRKNVLAKCYGGDISRKRKLLEKQKEGKKRMKQVGRVEVPQEAFLAVLSVNDD</sequence>
<dbReference type="PRINTS" id="PR00315">
    <property type="entry name" value="ELONGATNFCT"/>
</dbReference>
<comment type="subcellular location">
    <subcellularLocation>
        <location evidence="12">Cell membrane</location>
        <topology evidence="12">Peripheral membrane protein</topology>
        <orientation evidence="12">Cytoplasmic side</orientation>
    </subcellularLocation>
</comment>
<dbReference type="FunFam" id="3.40.50.300:FF:000078">
    <property type="entry name" value="Elongation factor 4"/>
    <property type="match status" value="1"/>
</dbReference>
<name>A0A395M371_9BACT</name>
<dbReference type="GO" id="GO:0005886">
    <property type="term" value="C:plasma membrane"/>
    <property type="evidence" value="ECO:0007669"/>
    <property type="project" value="UniProtKB-SubCell"/>
</dbReference>
<dbReference type="InterPro" id="IPR005225">
    <property type="entry name" value="Small_GTP-bd"/>
</dbReference>
<dbReference type="HAMAP" id="MF_00071">
    <property type="entry name" value="LepA"/>
    <property type="match status" value="1"/>
</dbReference>
<dbReference type="Pfam" id="PF00679">
    <property type="entry name" value="EFG_C"/>
    <property type="match status" value="1"/>
</dbReference>
<dbReference type="Proteomes" id="UP000266389">
    <property type="component" value="Unassembled WGS sequence"/>
</dbReference>
<feature type="binding site" evidence="12">
    <location>
        <begin position="147"/>
        <end position="150"/>
    </location>
    <ligand>
        <name>GTP</name>
        <dbReference type="ChEBI" id="CHEBI:37565"/>
    </ligand>
</feature>
<dbReference type="GO" id="GO:0003924">
    <property type="term" value="F:GTPase activity"/>
    <property type="evidence" value="ECO:0007669"/>
    <property type="project" value="UniProtKB-UniRule"/>
</dbReference>
<dbReference type="SUPFAM" id="SSF52540">
    <property type="entry name" value="P-loop containing nucleoside triphosphate hydrolases"/>
    <property type="match status" value="1"/>
</dbReference>
<dbReference type="GO" id="GO:0043022">
    <property type="term" value="F:ribosome binding"/>
    <property type="evidence" value="ECO:0007669"/>
    <property type="project" value="UniProtKB-UniRule"/>
</dbReference>
<keyword evidence="6 12" id="KW-0342">GTP-binding</keyword>
<keyword evidence="2 12" id="KW-1003">Cell membrane</keyword>
<protein>
    <recommendedName>
        <fullName evidence="11 12">Elongation factor 4</fullName>
        <shortName evidence="12">EF-4</shortName>
        <ecNumber evidence="11 12">3.6.5.n1</ecNumber>
    </recommendedName>
    <alternativeName>
        <fullName evidence="12">Ribosomal back-translocase LepA</fullName>
    </alternativeName>
</protein>
<dbReference type="PANTHER" id="PTHR43512:SF4">
    <property type="entry name" value="TRANSLATION FACTOR GUF1 HOMOLOG, CHLOROPLASTIC"/>
    <property type="match status" value="1"/>
</dbReference>
<evidence type="ECO:0000256" key="4">
    <source>
        <dbReference type="ARBA" id="ARBA00022801"/>
    </source>
</evidence>
<evidence type="ECO:0000256" key="12">
    <source>
        <dbReference type="HAMAP-Rule" id="MF_00071"/>
    </source>
</evidence>
<dbReference type="Gene3D" id="3.30.70.2570">
    <property type="entry name" value="Elongation factor 4, C-terminal domain"/>
    <property type="match status" value="1"/>
</dbReference>
<reference evidence="14 15" key="1">
    <citation type="journal article" date="2011" name="ISME J.">
        <title>Community ecology of hot spring cyanobacterial mats: predominant populations and their functional potential.</title>
        <authorList>
            <person name="Klatt C.G."/>
            <person name="Wood J.M."/>
            <person name="Rusch D.B."/>
            <person name="Bateson M.M."/>
            <person name="Hamamura N."/>
            <person name="Heidelberg J.F."/>
            <person name="Grossman A.R."/>
            <person name="Bhaya D."/>
            <person name="Cohan F.M."/>
            <person name="Kuhl M."/>
            <person name="Bryant D.A."/>
            <person name="Ward D.M."/>
        </authorList>
    </citation>
    <scope>NUCLEOTIDE SEQUENCE [LARGE SCALE GENOMIC DNA]</scope>
    <source>
        <strain evidence="14">OS</strain>
    </source>
</reference>
<comment type="caution">
    <text evidence="14">The sequence shown here is derived from an EMBL/GenBank/DDBJ whole genome shotgun (WGS) entry which is preliminary data.</text>
</comment>
<keyword evidence="4 12" id="KW-0378">Hydrolase</keyword>